<evidence type="ECO:0000313" key="10">
    <source>
        <dbReference type="EMBL" id="CAG8607910.1"/>
    </source>
</evidence>
<dbReference type="Proteomes" id="UP000789508">
    <property type="component" value="Unassembled WGS sequence"/>
</dbReference>
<evidence type="ECO:0000256" key="8">
    <source>
        <dbReference type="ARBA" id="ARBA00042485"/>
    </source>
</evidence>
<evidence type="ECO:0000256" key="2">
    <source>
        <dbReference type="ARBA" id="ARBA00010050"/>
    </source>
</evidence>
<organism evidence="10 11">
    <name type="scientific">Ambispora leptoticha</name>
    <dbReference type="NCBI Taxonomy" id="144679"/>
    <lineage>
        <taxon>Eukaryota</taxon>
        <taxon>Fungi</taxon>
        <taxon>Fungi incertae sedis</taxon>
        <taxon>Mucoromycota</taxon>
        <taxon>Glomeromycotina</taxon>
        <taxon>Glomeromycetes</taxon>
        <taxon>Archaeosporales</taxon>
        <taxon>Ambisporaceae</taxon>
        <taxon>Ambispora</taxon>
    </lineage>
</organism>
<evidence type="ECO:0000313" key="11">
    <source>
        <dbReference type="Proteomes" id="UP000789508"/>
    </source>
</evidence>
<reference evidence="10" key="1">
    <citation type="submission" date="2021-06" db="EMBL/GenBank/DDBJ databases">
        <authorList>
            <person name="Kallberg Y."/>
            <person name="Tangrot J."/>
            <person name="Rosling A."/>
        </authorList>
    </citation>
    <scope>NUCLEOTIDE SEQUENCE</scope>
    <source>
        <strain evidence="10">FL130A</strain>
    </source>
</reference>
<keyword evidence="5" id="KW-0653">Protein transport</keyword>
<comment type="subcellular location">
    <subcellularLocation>
        <location evidence="1">Membrane</location>
        <topology evidence="1">Peripheral membrane protein</topology>
    </subcellularLocation>
</comment>
<keyword evidence="4" id="KW-0931">ER-Golgi transport</keyword>
<evidence type="ECO:0000256" key="3">
    <source>
        <dbReference type="ARBA" id="ARBA00022448"/>
    </source>
</evidence>
<feature type="compositionally biased region" description="Polar residues" evidence="9">
    <location>
        <begin position="1"/>
        <end position="15"/>
    </location>
</feature>
<dbReference type="Pfam" id="PF14938">
    <property type="entry name" value="SNAP"/>
    <property type="match status" value="2"/>
</dbReference>
<protein>
    <recommendedName>
        <fullName evidence="7">Gamma-soluble NSF attachment protein</fullName>
    </recommendedName>
    <alternativeName>
        <fullName evidence="8">N-ethylmaleimide-sensitive factor attachment protein gamma</fullName>
    </alternativeName>
</protein>
<evidence type="ECO:0000256" key="4">
    <source>
        <dbReference type="ARBA" id="ARBA00022892"/>
    </source>
</evidence>
<dbReference type="GO" id="GO:0016192">
    <property type="term" value="P:vesicle-mediated transport"/>
    <property type="evidence" value="ECO:0007669"/>
    <property type="project" value="UniProtKB-KW"/>
</dbReference>
<dbReference type="InterPro" id="IPR011990">
    <property type="entry name" value="TPR-like_helical_dom_sf"/>
</dbReference>
<evidence type="ECO:0000256" key="7">
    <source>
        <dbReference type="ARBA" id="ARBA00040047"/>
    </source>
</evidence>
<feature type="non-terminal residue" evidence="10">
    <location>
        <position position="353"/>
    </location>
</feature>
<evidence type="ECO:0000256" key="9">
    <source>
        <dbReference type="SAM" id="MobiDB-lite"/>
    </source>
</evidence>
<dbReference type="InterPro" id="IPR000744">
    <property type="entry name" value="NSF_attach"/>
</dbReference>
<dbReference type="SUPFAM" id="SSF48452">
    <property type="entry name" value="TPR-like"/>
    <property type="match status" value="1"/>
</dbReference>
<dbReference type="PANTHER" id="PTHR13768:SF2">
    <property type="entry name" value="GAMMA-SOLUBLE NSF ATTACHMENT PROTEIN"/>
    <property type="match status" value="1"/>
</dbReference>
<comment type="similarity">
    <text evidence="2">Belongs to the SNAP family.</text>
</comment>
<dbReference type="GO" id="GO:0005483">
    <property type="term" value="F:soluble NSF attachment protein activity"/>
    <property type="evidence" value="ECO:0007669"/>
    <property type="project" value="TreeGrafter"/>
</dbReference>
<keyword evidence="11" id="KW-1185">Reference proteome</keyword>
<accession>A0A9N9CP00</accession>
<dbReference type="GO" id="GO:0005774">
    <property type="term" value="C:vacuolar membrane"/>
    <property type="evidence" value="ECO:0007669"/>
    <property type="project" value="TreeGrafter"/>
</dbReference>
<dbReference type="AlphaFoldDB" id="A0A9N9CP00"/>
<gene>
    <name evidence="10" type="ORF">ALEPTO_LOCUS8435</name>
</gene>
<dbReference type="EMBL" id="CAJVPS010004791">
    <property type="protein sequence ID" value="CAG8607910.1"/>
    <property type="molecule type" value="Genomic_DNA"/>
</dbReference>
<dbReference type="OrthoDB" id="9984275at2759"/>
<name>A0A9N9CP00_9GLOM</name>
<dbReference type="GO" id="GO:0019905">
    <property type="term" value="F:syntaxin binding"/>
    <property type="evidence" value="ECO:0007669"/>
    <property type="project" value="TreeGrafter"/>
</dbReference>
<dbReference type="PANTHER" id="PTHR13768">
    <property type="entry name" value="SOLUBLE NSF ATTACHMENT PROTEIN SNAP"/>
    <property type="match status" value="1"/>
</dbReference>
<keyword evidence="6" id="KW-0472">Membrane</keyword>
<feature type="region of interest" description="Disordered" evidence="9">
    <location>
        <begin position="1"/>
        <end position="22"/>
    </location>
</feature>
<keyword evidence="3" id="KW-0813">Transport</keyword>
<sequence>HKTNPDNSSFCSHFTSESNENNKNKSNALTSFFNDILSSKPRVPDFKRDDYLCFSIVTLSDGSATYLGFLGNWFVLSQVILVKNKKTARGWFSGGGGSSSNSSSKGEELEMQKLENLAINEKDQAIKAKGACNYESAAKYYLSAAKRFQSIGGDYNQIEAAGCYENAYLAFQQTKQTAKALQALETAASIYEVHDKRANRAARVYEQLAELYKNKKSDQFDLEKALMMHQKAAELFEREDDGRHLFSLISQTELAAELGRYEEAIKILENVTATAANDRVLSFKYEELCQLYPSFADSRESKLIKKLIESKNAYDTSAFATACQEYDALTPFPPWQIEILLQTKKSLEVEDFR</sequence>
<evidence type="ECO:0000256" key="6">
    <source>
        <dbReference type="ARBA" id="ARBA00023136"/>
    </source>
</evidence>
<evidence type="ECO:0000256" key="5">
    <source>
        <dbReference type="ARBA" id="ARBA00022927"/>
    </source>
</evidence>
<proteinExistence type="inferred from homology"/>
<comment type="caution">
    <text evidence="10">The sequence shown here is derived from an EMBL/GenBank/DDBJ whole genome shotgun (WGS) entry which is preliminary data.</text>
</comment>
<evidence type="ECO:0000256" key="1">
    <source>
        <dbReference type="ARBA" id="ARBA00004170"/>
    </source>
</evidence>
<dbReference type="GO" id="GO:0006886">
    <property type="term" value="P:intracellular protein transport"/>
    <property type="evidence" value="ECO:0007669"/>
    <property type="project" value="InterPro"/>
</dbReference>
<dbReference type="GO" id="GO:0031201">
    <property type="term" value="C:SNARE complex"/>
    <property type="evidence" value="ECO:0007669"/>
    <property type="project" value="TreeGrafter"/>
</dbReference>
<dbReference type="Gene3D" id="1.25.40.10">
    <property type="entry name" value="Tetratricopeptide repeat domain"/>
    <property type="match status" value="1"/>
</dbReference>